<keyword evidence="6" id="KW-0675">Receptor</keyword>
<comment type="similarity">
    <text evidence="2">Belongs to the bacterial solute-binding protein 7 family.</text>
</comment>
<dbReference type="PROSITE" id="PS51257">
    <property type="entry name" value="PROKAR_LIPOPROTEIN"/>
    <property type="match status" value="1"/>
</dbReference>
<dbReference type="Gene3D" id="3.40.190.170">
    <property type="entry name" value="Bacterial extracellular solute-binding protein, family 7"/>
    <property type="match status" value="1"/>
</dbReference>
<reference evidence="6 7" key="1">
    <citation type="submission" date="2021-03" db="EMBL/GenBank/DDBJ databases">
        <title>Genomic Encyclopedia of Type Strains, Phase IV (KMG-IV): sequencing the most valuable type-strain genomes for metagenomic binning, comparative biology and taxonomic classification.</title>
        <authorList>
            <person name="Goeker M."/>
        </authorList>
    </citation>
    <scope>NUCLEOTIDE SEQUENCE [LARGE SCALE GENOMIC DNA]</scope>
    <source>
        <strain evidence="6 7">DSM 24738</strain>
    </source>
</reference>
<dbReference type="PANTHER" id="PTHR33376:SF4">
    <property type="entry name" value="SIALIC ACID-BINDING PERIPLASMIC PROTEIN SIAP"/>
    <property type="match status" value="1"/>
</dbReference>
<dbReference type="InterPro" id="IPR038404">
    <property type="entry name" value="TRAP_DctP_sf"/>
</dbReference>
<keyword evidence="4 5" id="KW-0732">Signal</keyword>
<dbReference type="Pfam" id="PF03480">
    <property type="entry name" value="DctP"/>
    <property type="match status" value="1"/>
</dbReference>
<dbReference type="PANTHER" id="PTHR33376">
    <property type="match status" value="1"/>
</dbReference>
<dbReference type="CDD" id="cd13603">
    <property type="entry name" value="PBP2_TRAP_Siap_TeaA_like"/>
    <property type="match status" value="1"/>
</dbReference>
<evidence type="ECO:0000256" key="5">
    <source>
        <dbReference type="SAM" id="SignalP"/>
    </source>
</evidence>
<sequence length="345" mass="38317">MKKLTAGVLGLALSSSMLLAGCASSTSEGSAEGSDSAPKVETKTIKVANWYADDHGVNIALNEKFKTLVEKNSNGTLKVDIYSNSKLGGEEQMYDSVRAGTLEVAIISAIIEPEVPKVSTLSLPFLFRDLDHAQTVLKGEIGQEIAAQIEENTGVKLLGYGINGFRVFSSNKPLEKIEDFKGYRVRMPNVPQMIAVGQELGATVTPMPISEVFSALEQHVVDGQDNPYATLRANAWYEVQSHVLESNHIFLPHNIIMNKKFWDGLTPEQQKVVQDAMTESAAYEWQLYRDNEAKDKEFLKEKGLEIIVPDENFKNQMIDATKGIYDEFYKKNSFGEEIVNKIRNS</sequence>
<dbReference type="EMBL" id="JAGGKT010000002">
    <property type="protein sequence ID" value="MBP1931419.1"/>
    <property type="molecule type" value="Genomic_DNA"/>
</dbReference>
<dbReference type="RefSeq" id="WP_209809483.1">
    <property type="nucleotide sequence ID" value="NZ_JAGGKT010000002.1"/>
</dbReference>
<comment type="subcellular location">
    <subcellularLocation>
        <location evidence="1">Cell envelope</location>
    </subcellularLocation>
</comment>
<dbReference type="Proteomes" id="UP001519343">
    <property type="component" value="Unassembled WGS sequence"/>
</dbReference>
<organism evidence="6 7">
    <name type="scientific">Ammoniphilus resinae</name>
    <dbReference type="NCBI Taxonomy" id="861532"/>
    <lineage>
        <taxon>Bacteria</taxon>
        <taxon>Bacillati</taxon>
        <taxon>Bacillota</taxon>
        <taxon>Bacilli</taxon>
        <taxon>Bacillales</taxon>
        <taxon>Paenibacillaceae</taxon>
        <taxon>Aneurinibacillus group</taxon>
        <taxon>Ammoniphilus</taxon>
    </lineage>
</organism>
<proteinExistence type="inferred from homology"/>
<dbReference type="NCBIfam" id="NF037995">
    <property type="entry name" value="TRAP_S1"/>
    <property type="match status" value="1"/>
</dbReference>
<keyword evidence="7" id="KW-1185">Reference proteome</keyword>
<dbReference type="NCBIfam" id="TIGR00787">
    <property type="entry name" value="dctP"/>
    <property type="match status" value="1"/>
</dbReference>
<feature type="signal peptide" evidence="5">
    <location>
        <begin position="1"/>
        <end position="20"/>
    </location>
</feature>
<evidence type="ECO:0000313" key="6">
    <source>
        <dbReference type="EMBL" id="MBP1931419.1"/>
    </source>
</evidence>
<gene>
    <name evidence="6" type="ORF">J2Z37_001416</name>
</gene>
<comment type="caution">
    <text evidence="6">The sequence shown here is derived from an EMBL/GenBank/DDBJ whole genome shotgun (WGS) entry which is preliminary data.</text>
</comment>
<evidence type="ECO:0000256" key="3">
    <source>
        <dbReference type="ARBA" id="ARBA00022448"/>
    </source>
</evidence>
<evidence type="ECO:0000256" key="4">
    <source>
        <dbReference type="ARBA" id="ARBA00022729"/>
    </source>
</evidence>
<dbReference type="InterPro" id="IPR018389">
    <property type="entry name" value="DctP_fam"/>
</dbReference>
<accession>A0ABS4GME5</accession>
<evidence type="ECO:0000256" key="1">
    <source>
        <dbReference type="ARBA" id="ARBA00004196"/>
    </source>
</evidence>
<dbReference type="InterPro" id="IPR004682">
    <property type="entry name" value="TRAP_DctP"/>
</dbReference>
<protein>
    <submittedName>
        <fullName evidence="6">Tripartite ATP-independent transporter DctP family solute receptor</fullName>
    </submittedName>
</protein>
<name>A0ABS4GME5_9BACL</name>
<evidence type="ECO:0000256" key="2">
    <source>
        <dbReference type="ARBA" id="ARBA00009023"/>
    </source>
</evidence>
<dbReference type="PIRSF" id="PIRSF006470">
    <property type="entry name" value="DctB"/>
    <property type="match status" value="1"/>
</dbReference>
<evidence type="ECO:0000313" key="7">
    <source>
        <dbReference type="Proteomes" id="UP001519343"/>
    </source>
</evidence>
<feature type="chain" id="PRO_5046385726" evidence="5">
    <location>
        <begin position="21"/>
        <end position="345"/>
    </location>
</feature>
<keyword evidence="3" id="KW-0813">Transport</keyword>